<sequence>MRAALTPEAAAAWLTRYGAAWTSGDVAAIGDLFTAEATYRETPFAPALSGRGAIEGYWAEGARDAQTDVRFDFTVWAVDGDVCLTHWTAAFTRVPWGQRVRLDGVFRLVFDSTDPDAPRCRHLQEWWHRDERRDGAIPPTPSGAG</sequence>
<reference evidence="2 3" key="1">
    <citation type="submission" date="2020-08" db="EMBL/GenBank/DDBJ databases">
        <title>Genome sequencing of Purple Non-Sulfur Bacteria from various extreme environments.</title>
        <authorList>
            <person name="Mayer M."/>
        </authorList>
    </citation>
    <scope>NUCLEOTIDE SEQUENCE [LARGE SCALE GENOMIC DNA]</scope>
    <source>
        <strain evidence="2 3">JA135</strain>
    </source>
</reference>
<feature type="domain" description="SnoaL-like" evidence="1">
    <location>
        <begin position="15"/>
        <end position="110"/>
    </location>
</feature>
<keyword evidence="3" id="KW-1185">Reference proteome</keyword>
<dbReference type="SUPFAM" id="SSF54427">
    <property type="entry name" value="NTF2-like"/>
    <property type="match status" value="1"/>
</dbReference>
<evidence type="ECO:0000313" key="3">
    <source>
        <dbReference type="Proteomes" id="UP000555728"/>
    </source>
</evidence>
<evidence type="ECO:0000259" key="1">
    <source>
        <dbReference type="Pfam" id="PF12680"/>
    </source>
</evidence>
<gene>
    <name evidence="2" type="ORF">GGD88_001301</name>
</gene>
<dbReference type="EMBL" id="JACIGI010000008">
    <property type="protein sequence ID" value="MBB4285582.1"/>
    <property type="molecule type" value="Genomic_DNA"/>
</dbReference>
<keyword evidence="2" id="KW-0413">Isomerase</keyword>
<evidence type="ECO:0000313" key="2">
    <source>
        <dbReference type="EMBL" id="MBB4285582.1"/>
    </source>
</evidence>
<comment type="caution">
    <text evidence="2">The sequence shown here is derived from an EMBL/GenBank/DDBJ whole genome shotgun (WGS) entry which is preliminary data.</text>
</comment>
<dbReference type="Pfam" id="PF12680">
    <property type="entry name" value="SnoaL_2"/>
    <property type="match status" value="1"/>
</dbReference>
<dbReference type="AlphaFoldDB" id="A0A7W6RZS0"/>
<proteinExistence type="predicted"/>
<name>A0A7W6RZS0_9PROT</name>
<dbReference type="RefSeq" id="WP_184433027.1">
    <property type="nucleotide sequence ID" value="NZ_JACIGI010000008.1"/>
</dbReference>
<accession>A0A7W6RZS0</accession>
<dbReference type="Gene3D" id="3.10.450.50">
    <property type="match status" value="1"/>
</dbReference>
<dbReference type="GO" id="GO:0016853">
    <property type="term" value="F:isomerase activity"/>
    <property type="evidence" value="ECO:0007669"/>
    <property type="project" value="UniProtKB-KW"/>
</dbReference>
<dbReference type="Proteomes" id="UP000555728">
    <property type="component" value="Unassembled WGS sequence"/>
</dbReference>
<dbReference type="InterPro" id="IPR037401">
    <property type="entry name" value="SnoaL-like"/>
</dbReference>
<protein>
    <submittedName>
        <fullName evidence="2">Ketosteroid isomerase-like protein</fullName>
    </submittedName>
</protein>
<organism evidence="2 3">
    <name type="scientific">Roseospira goensis</name>
    <dbReference type="NCBI Taxonomy" id="391922"/>
    <lineage>
        <taxon>Bacteria</taxon>
        <taxon>Pseudomonadati</taxon>
        <taxon>Pseudomonadota</taxon>
        <taxon>Alphaproteobacteria</taxon>
        <taxon>Rhodospirillales</taxon>
        <taxon>Rhodospirillaceae</taxon>
        <taxon>Roseospira</taxon>
    </lineage>
</organism>
<dbReference type="InterPro" id="IPR032710">
    <property type="entry name" value="NTF2-like_dom_sf"/>
</dbReference>